<keyword evidence="5 8" id="KW-0812">Transmembrane</keyword>
<evidence type="ECO:0000256" key="6">
    <source>
        <dbReference type="ARBA" id="ARBA00022989"/>
    </source>
</evidence>
<dbReference type="PANTHER" id="PTHR33908">
    <property type="entry name" value="MANNOSYLTRANSFERASE YKCB-RELATED"/>
    <property type="match status" value="1"/>
</dbReference>
<sequence length="451" mass="51258">MFQSLIELNPNIKQQLMKWRLFPKLIMMCSVNKTHIIFVSILTFLLLSYKLTWPFWGHHEFNGVYYGMIAKNYLRYGLWATKGGQVNNLYPALPSEWSYHVNHPATYPLLLALSFRMFGVTEVTARLVSIIASVLGVVFLAKLLSALYKDHVAWLAAVVVIFSPLFLYFGSLPVFEPILFPVVTLGLWRYFITRRIKFPGSVIIVSFAASLIDWPGFWLPVSLIVYEWLTRKRKKLILFLVATTLLAFFIIIAHQAIVTGSALENLKGVFEYRFSVTKQPYTPIAWVRLLAARTRAFWGLPIIVASGIGYLLAFRGTRKLGGFLSAILALGLAHILVFRNITWYHDYMLYHTIPFVGASLGSLLSFVFRKTRSRIAVYMLVAILIGLTITTTNAFFIALASMNGYKDCTEMAYAARTNPTPLTFRLSQEKAKECPPFVGFYAEKPFGIKAY</sequence>
<dbReference type="AlphaFoldDB" id="A0A1G1VTR8"/>
<feature type="transmembrane region" description="Helical" evidence="8">
    <location>
        <begin position="375"/>
        <end position="399"/>
    </location>
</feature>
<dbReference type="GO" id="GO:0005886">
    <property type="term" value="C:plasma membrane"/>
    <property type="evidence" value="ECO:0007669"/>
    <property type="project" value="UniProtKB-SubCell"/>
</dbReference>
<keyword evidence="7 8" id="KW-0472">Membrane</keyword>
<evidence type="ECO:0000256" key="3">
    <source>
        <dbReference type="ARBA" id="ARBA00022676"/>
    </source>
</evidence>
<dbReference type="Proteomes" id="UP000179233">
    <property type="component" value="Unassembled WGS sequence"/>
</dbReference>
<feature type="transmembrane region" description="Helical" evidence="8">
    <location>
        <begin position="236"/>
        <end position="257"/>
    </location>
</feature>
<evidence type="ECO:0000256" key="4">
    <source>
        <dbReference type="ARBA" id="ARBA00022679"/>
    </source>
</evidence>
<keyword evidence="2" id="KW-1003">Cell membrane</keyword>
<name>A0A1G1VTR8_9BACT</name>
<comment type="caution">
    <text evidence="9">The sequence shown here is derived from an EMBL/GenBank/DDBJ whole genome shotgun (WGS) entry which is preliminary data.</text>
</comment>
<evidence type="ECO:0000256" key="5">
    <source>
        <dbReference type="ARBA" id="ARBA00022692"/>
    </source>
</evidence>
<protein>
    <submittedName>
        <fullName evidence="9">Uncharacterized protein</fullName>
    </submittedName>
</protein>
<feature type="transmembrane region" description="Helical" evidence="8">
    <location>
        <begin position="21"/>
        <end position="47"/>
    </location>
</feature>
<dbReference type="GO" id="GO:0016763">
    <property type="term" value="F:pentosyltransferase activity"/>
    <property type="evidence" value="ECO:0007669"/>
    <property type="project" value="TreeGrafter"/>
</dbReference>
<dbReference type="GO" id="GO:0009103">
    <property type="term" value="P:lipopolysaccharide biosynthetic process"/>
    <property type="evidence" value="ECO:0007669"/>
    <property type="project" value="UniProtKB-ARBA"/>
</dbReference>
<dbReference type="PANTHER" id="PTHR33908:SF11">
    <property type="entry name" value="MEMBRANE PROTEIN"/>
    <property type="match status" value="1"/>
</dbReference>
<gene>
    <name evidence="9" type="ORF">A2786_03810</name>
</gene>
<proteinExistence type="predicted"/>
<dbReference type="EMBL" id="MHCJ01000003">
    <property type="protein sequence ID" value="OGY18597.1"/>
    <property type="molecule type" value="Genomic_DNA"/>
</dbReference>
<reference evidence="9 10" key="1">
    <citation type="journal article" date="2016" name="Nat. Commun.">
        <title>Thousands of microbial genomes shed light on interconnected biogeochemical processes in an aquifer system.</title>
        <authorList>
            <person name="Anantharaman K."/>
            <person name="Brown C.T."/>
            <person name="Hug L.A."/>
            <person name="Sharon I."/>
            <person name="Castelle C.J."/>
            <person name="Probst A.J."/>
            <person name="Thomas B.C."/>
            <person name="Singh A."/>
            <person name="Wilkins M.J."/>
            <person name="Karaoz U."/>
            <person name="Brodie E.L."/>
            <person name="Williams K.H."/>
            <person name="Hubbard S.S."/>
            <person name="Banfield J.F."/>
        </authorList>
    </citation>
    <scope>NUCLEOTIDE SEQUENCE [LARGE SCALE GENOMIC DNA]</scope>
</reference>
<feature type="transmembrane region" description="Helical" evidence="8">
    <location>
        <begin position="151"/>
        <end position="169"/>
    </location>
</feature>
<feature type="transmembrane region" description="Helical" evidence="8">
    <location>
        <begin position="203"/>
        <end position="229"/>
    </location>
</feature>
<comment type="subcellular location">
    <subcellularLocation>
        <location evidence="1">Cell membrane</location>
        <topology evidence="1">Multi-pass membrane protein</topology>
    </subcellularLocation>
</comment>
<feature type="transmembrane region" description="Helical" evidence="8">
    <location>
        <begin position="296"/>
        <end position="313"/>
    </location>
</feature>
<keyword evidence="6 8" id="KW-1133">Transmembrane helix</keyword>
<keyword evidence="4" id="KW-0808">Transferase</keyword>
<evidence type="ECO:0000313" key="9">
    <source>
        <dbReference type="EMBL" id="OGY18597.1"/>
    </source>
</evidence>
<evidence type="ECO:0000256" key="1">
    <source>
        <dbReference type="ARBA" id="ARBA00004651"/>
    </source>
</evidence>
<keyword evidence="3" id="KW-0328">Glycosyltransferase</keyword>
<feature type="transmembrane region" description="Helical" evidence="8">
    <location>
        <begin position="320"/>
        <end position="341"/>
    </location>
</feature>
<feature type="transmembrane region" description="Helical" evidence="8">
    <location>
        <begin position="347"/>
        <end position="368"/>
    </location>
</feature>
<evidence type="ECO:0000256" key="7">
    <source>
        <dbReference type="ARBA" id="ARBA00023136"/>
    </source>
</evidence>
<feature type="transmembrane region" description="Helical" evidence="8">
    <location>
        <begin position="127"/>
        <end position="145"/>
    </location>
</feature>
<evidence type="ECO:0000256" key="8">
    <source>
        <dbReference type="SAM" id="Phobius"/>
    </source>
</evidence>
<dbReference type="InterPro" id="IPR050297">
    <property type="entry name" value="LipidA_mod_glycosyltrf_83"/>
</dbReference>
<accession>A0A1G1VTR8</accession>
<organism evidence="9 10">
    <name type="scientific">Candidatus Chisholmbacteria bacterium RIFCSPHIGHO2_01_FULL_52_32</name>
    <dbReference type="NCBI Taxonomy" id="1797591"/>
    <lineage>
        <taxon>Bacteria</taxon>
        <taxon>Candidatus Chisholmiibacteriota</taxon>
    </lineage>
</organism>
<evidence type="ECO:0000313" key="10">
    <source>
        <dbReference type="Proteomes" id="UP000179233"/>
    </source>
</evidence>
<evidence type="ECO:0000256" key="2">
    <source>
        <dbReference type="ARBA" id="ARBA00022475"/>
    </source>
</evidence>